<dbReference type="PRINTS" id="PR00119">
    <property type="entry name" value="CATATPASE"/>
</dbReference>
<feature type="domain" description="HMA" evidence="16">
    <location>
        <begin position="27"/>
        <end position="93"/>
    </location>
</feature>
<evidence type="ECO:0000256" key="8">
    <source>
        <dbReference type="ARBA" id="ARBA00022741"/>
    </source>
</evidence>
<comment type="subcellular location">
    <subcellularLocation>
        <location evidence="1">Cell membrane</location>
        <topology evidence="1">Multi-pass membrane protein</topology>
    </subcellularLocation>
</comment>
<dbReference type="Gene3D" id="3.40.1110.10">
    <property type="entry name" value="Calcium-transporting ATPase, cytoplasmic domain N"/>
    <property type="match status" value="1"/>
</dbReference>
<dbReference type="InterPro" id="IPR027256">
    <property type="entry name" value="P-typ_ATPase_IB"/>
</dbReference>
<evidence type="ECO:0000313" key="18">
    <source>
        <dbReference type="Proteomes" id="UP000737171"/>
    </source>
</evidence>
<keyword evidence="6 15" id="KW-0812">Transmembrane</keyword>
<dbReference type="SUPFAM" id="SSF55008">
    <property type="entry name" value="HMA, heavy metal-associated domain"/>
    <property type="match status" value="1"/>
</dbReference>
<dbReference type="CDD" id="cd02079">
    <property type="entry name" value="P-type_ATPase_HM"/>
    <property type="match status" value="1"/>
</dbReference>
<evidence type="ECO:0000313" key="17">
    <source>
        <dbReference type="EMBL" id="NRF70960.1"/>
    </source>
</evidence>
<reference evidence="17 18" key="1">
    <citation type="submission" date="2020-05" db="EMBL/GenBank/DDBJ databases">
        <title>Aquincola sp. isolate from soil.</title>
        <authorList>
            <person name="Han J."/>
            <person name="Kim D.-U."/>
        </authorList>
    </citation>
    <scope>NUCLEOTIDE SEQUENCE [LARGE SCALE GENOMIC DNA]</scope>
    <source>
        <strain evidence="17 18">S2</strain>
    </source>
</reference>
<comment type="similarity">
    <text evidence="2 15">Belongs to the cation transport ATPase (P-type) (TC 3.A.3) family. Type IB subfamily.</text>
</comment>
<evidence type="ECO:0000256" key="9">
    <source>
        <dbReference type="ARBA" id="ARBA00022840"/>
    </source>
</evidence>
<feature type="transmembrane region" description="Helical" evidence="15">
    <location>
        <begin position="151"/>
        <end position="169"/>
    </location>
</feature>
<feature type="transmembrane region" description="Helical" evidence="15">
    <location>
        <begin position="366"/>
        <end position="388"/>
    </location>
</feature>
<dbReference type="Gene3D" id="2.70.150.10">
    <property type="entry name" value="Calcium-transporting ATPase, cytoplasmic transduction domain A"/>
    <property type="match status" value="1"/>
</dbReference>
<evidence type="ECO:0000256" key="1">
    <source>
        <dbReference type="ARBA" id="ARBA00004651"/>
    </source>
</evidence>
<dbReference type="NCBIfam" id="TIGR01494">
    <property type="entry name" value="ATPase_P-type"/>
    <property type="match status" value="2"/>
</dbReference>
<keyword evidence="10" id="KW-0460">Magnesium</keyword>
<dbReference type="NCBIfam" id="TIGR01525">
    <property type="entry name" value="ATPase-IB_hvy"/>
    <property type="match status" value="1"/>
</dbReference>
<feature type="transmembrane region" description="Helical" evidence="15">
    <location>
        <begin position="213"/>
        <end position="231"/>
    </location>
</feature>
<dbReference type="EMBL" id="JABRWJ010000010">
    <property type="protein sequence ID" value="NRF70960.1"/>
    <property type="molecule type" value="Genomic_DNA"/>
</dbReference>
<dbReference type="Gene3D" id="3.30.70.100">
    <property type="match status" value="1"/>
</dbReference>
<protein>
    <submittedName>
        <fullName evidence="17">Cation-translocating P-type ATPase</fullName>
    </submittedName>
</protein>
<gene>
    <name evidence="17" type="ORF">HLB44_28535</name>
</gene>
<evidence type="ECO:0000259" key="16">
    <source>
        <dbReference type="PROSITE" id="PS50846"/>
    </source>
</evidence>
<keyword evidence="11" id="KW-1278">Translocase</keyword>
<keyword evidence="5" id="KW-0597">Phosphoprotein</keyword>
<evidence type="ECO:0000256" key="15">
    <source>
        <dbReference type="RuleBase" id="RU362081"/>
    </source>
</evidence>
<dbReference type="InterPro" id="IPR023298">
    <property type="entry name" value="ATPase_P-typ_TM_dom_sf"/>
</dbReference>
<feature type="transmembrane region" description="Helical" evidence="15">
    <location>
        <begin position="394"/>
        <end position="418"/>
    </location>
</feature>
<feature type="transmembrane region" description="Helical" evidence="15">
    <location>
        <begin position="181"/>
        <end position="201"/>
    </location>
</feature>
<dbReference type="InterPro" id="IPR036412">
    <property type="entry name" value="HAD-like_sf"/>
</dbReference>
<evidence type="ECO:0000256" key="11">
    <source>
        <dbReference type="ARBA" id="ARBA00022967"/>
    </source>
</evidence>
<keyword evidence="18" id="KW-1185">Reference proteome</keyword>
<dbReference type="NCBIfam" id="TIGR01511">
    <property type="entry name" value="ATPase-IB1_Cu"/>
    <property type="match status" value="1"/>
</dbReference>
<evidence type="ECO:0000256" key="5">
    <source>
        <dbReference type="ARBA" id="ARBA00022553"/>
    </source>
</evidence>
<dbReference type="InterPro" id="IPR018303">
    <property type="entry name" value="ATPase_P-typ_P_site"/>
</dbReference>
<keyword evidence="4 15" id="KW-1003">Cell membrane</keyword>
<dbReference type="SUPFAM" id="SSF56784">
    <property type="entry name" value="HAD-like"/>
    <property type="match status" value="1"/>
</dbReference>
<dbReference type="InterPro" id="IPR008250">
    <property type="entry name" value="ATPase_P-typ_transduc_dom_A_sf"/>
</dbReference>
<dbReference type="CDD" id="cd00371">
    <property type="entry name" value="HMA"/>
    <property type="match status" value="1"/>
</dbReference>
<dbReference type="Pfam" id="PF00122">
    <property type="entry name" value="E1-E2_ATPase"/>
    <property type="match status" value="1"/>
</dbReference>
<dbReference type="InterPro" id="IPR001757">
    <property type="entry name" value="P_typ_ATPase"/>
</dbReference>
<dbReference type="InterPro" id="IPR059000">
    <property type="entry name" value="ATPase_P-type_domA"/>
</dbReference>
<evidence type="ECO:0000256" key="3">
    <source>
        <dbReference type="ARBA" id="ARBA00022448"/>
    </source>
</evidence>
<evidence type="ECO:0000256" key="7">
    <source>
        <dbReference type="ARBA" id="ARBA00022723"/>
    </source>
</evidence>
<keyword evidence="9 15" id="KW-0067">ATP-binding</keyword>
<keyword evidence="7 15" id="KW-0479">Metal-binding</keyword>
<dbReference type="SUPFAM" id="SSF81653">
    <property type="entry name" value="Calcium ATPase, transduction domain A"/>
    <property type="match status" value="1"/>
</dbReference>
<organism evidence="17 18">
    <name type="scientific">Pseudaquabacterium terrae</name>
    <dbReference type="NCBI Taxonomy" id="2732868"/>
    <lineage>
        <taxon>Bacteria</taxon>
        <taxon>Pseudomonadati</taxon>
        <taxon>Pseudomonadota</taxon>
        <taxon>Betaproteobacteria</taxon>
        <taxon>Burkholderiales</taxon>
        <taxon>Sphaerotilaceae</taxon>
        <taxon>Pseudaquabacterium</taxon>
    </lineage>
</organism>
<evidence type="ECO:0000256" key="2">
    <source>
        <dbReference type="ARBA" id="ARBA00006024"/>
    </source>
</evidence>
<dbReference type="PROSITE" id="PS50846">
    <property type="entry name" value="HMA_2"/>
    <property type="match status" value="1"/>
</dbReference>
<dbReference type="InterPro" id="IPR023214">
    <property type="entry name" value="HAD_sf"/>
</dbReference>
<evidence type="ECO:0000256" key="4">
    <source>
        <dbReference type="ARBA" id="ARBA00022475"/>
    </source>
</evidence>
<keyword evidence="3" id="KW-0813">Transport</keyword>
<keyword evidence="14 15" id="KW-0472">Membrane</keyword>
<dbReference type="PANTHER" id="PTHR43520">
    <property type="entry name" value="ATP7, ISOFORM B"/>
    <property type="match status" value="1"/>
</dbReference>
<keyword evidence="8 15" id="KW-0547">Nucleotide-binding</keyword>
<dbReference type="Proteomes" id="UP000737171">
    <property type="component" value="Unassembled WGS sequence"/>
</dbReference>
<accession>A0ABX2ER10</accession>
<dbReference type="PROSITE" id="PS01229">
    <property type="entry name" value="COF_2"/>
    <property type="match status" value="1"/>
</dbReference>
<sequence>MSTLAWDDPTQLARFTRWSGADAARRADSTLLIDGMVCAACSVLIEDALKRLPGVESADVNPATRRAQLRWDPARTRASALVAAIEGAGDYRALPAHALDAETARRREWRAMLWRLFVAGFCMMQVMMYATPAYVAGPEGISPDIARLLQWASWLLSIPVLLFSAAPFLRGAINQLTRRRIGMDVPVALGIVVTFAASTAAAFDPGGVLGSEVYFDSLTMFVFFLLAGRALELRARHASVGQLEDLMARLPETVERIAPDGRGEMIALTALVHGDTVRVRPGQAFPGDGPLVDGSTLVDEALLTGESTPLRRNAGDGLLAGSFNVSAPVLQRLQTLGEDTRYARIVALMARAAADRPPLARAADRIALPFLWGVLLLACGGALAWWWIDPARSVWVAVSVLIVTCPCALSLATPSALLTAAGTLARRGVLVQRLAALEALARADLIVFDKTGTLTEDRIALKQVLPAPGWRADTALQAALTLANGSLHPVSRAIVDAANRDGIEPSPLSDQHETAGQGVQGRDARGRCWRLGAQAFAGTGASADDDDDDDHGAAWLSVDGEAVARLQFEERLRPDARAALERLHADGVRTMLLSGDRPAAAQRVASALGVREVHAGASPEDKLRIVAAAQGQGHRVAMVGDGINDGPVLARADVSLAMGQGAPLARAQADFTLLRGSLVDLVATRALAQRTLRVLRQNLGWAAAYNAVCVPLALAGWLPPWAAGLGMACSSLSVVLNAQRLRRIG</sequence>
<comment type="caution">
    <text evidence="17">The sequence shown here is derived from an EMBL/GenBank/DDBJ whole genome shotgun (WGS) entry which is preliminary data.</text>
</comment>
<dbReference type="InterPro" id="IPR036163">
    <property type="entry name" value="HMA_dom_sf"/>
</dbReference>
<dbReference type="PROSITE" id="PS00154">
    <property type="entry name" value="ATPASE_E1_E2"/>
    <property type="match status" value="1"/>
</dbReference>
<dbReference type="InterPro" id="IPR023299">
    <property type="entry name" value="ATPase_P-typ_cyto_dom_N"/>
</dbReference>
<name>A0ABX2ER10_9BURK</name>
<feature type="transmembrane region" description="Helical" evidence="15">
    <location>
        <begin position="699"/>
        <end position="715"/>
    </location>
</feature>
<dbReference type="Pfam" id="PF00403">
    <property type="entry name" value="HMA"/>
    <property type="match status" value="1"/>
</dbReference>
<dbReference type="PANTHER" id="PTHR43520:SF5">
    <property type="entry name" value="CATION-TRANSPORTING P-TYPE ATPASE-RELATED"/>
    <property type="match status" value="1"/>
</dbReference>
<evidence type="ECO:0000256" key="13">
    <source>
        <dbReference type="ARBA" id="ARBA00023065"/>
    </source>
</evidence>
<keyword evidence="12 15" id="KW-1133">Transmembrane helix</keyword>
<feature type="transmembrane region" description="Helical" evidence="15">
    <location>
        <begin position="112"/>
        <end position="131"/>
    </location>
</feature>
<dbReference type="Gene3D" id="3.40.50.1000">
    <property type="entry name" value="HAD superfamily/HAD-like"/>
    <property type="match status" value="1"/>
</dbReference>
<evidence type="ECO:0000256" key="12">
    <source>
        <dbReference type="ARBA" id="ARBA00022989"/>
    </source>
</evidence>
<dbReference type="RefSeq" id="WP_173131195.1">
    <property type="nucleotide sequence ID" value="NZ_JABRWJ010000010.1"/>
</dbReference>
<proteinExistence type="inferred from homology"/>
<dbReference type="Pfam" id="PF00702">
    <property type="entry name" value="Hydrolase"/>
    <property type="match status" value="1"/>
</dbReference>
<dbReference type="SUPFAM" id="SSF81665">
    <property type="entry name" value="Calcium ATPase, transmembrane domain M"/>
    <property type="match status" value="1"/>
</dbReference>
<dbReference type="InterPro" id="IPR006121">
    <property type="entry name" value="HMA_dom"/>
</dbReference>
<evidence type="ECO:0000256" key="14">
    <source>
        <dbReference type="ARBA" id="ARBA00023136"/>
    </source>
</evidence>
<evidence type="ECO:0000256" key="10">
    <source>
        <dbReference type="ARBA" id="ARBA00022842"/>
    </source>
</evidence>
<keyword evidence="13" id="KW-0406">Ion transport</keyword>
<evidence type="ECO:0000256" key="6">
    <source>
        <dbReference type="ARBA" id="ARBA00022692"/>
    </source>
</evidence>